<dbReference type="AlphaFoldDB" id="A0A1G9J543"/>
<dbReference type="Proteomes" id="UP000183162">
    <property type="component" value="Unassembled WGS sequence"/>
</dbReference>
<feature type="transmembrane region" description="Helical" evidence="7">
    <location>
        <begin position="12"/>
        <end position="35"/>
    </location>
</feature>
<feature type="transmembrane region" description="Helical" evidence="7">
    <location>
        <begin position="328"/>
        <end position="353"/>
    </location>
</feature>
<protein>
    <submittedName>
        <fullName evidence="9">Predicted arabinose efflux permease, MFS family</fullName>
    </submittedName>
</protein>
<dbReference type="GO" id="GO:0005886">
    <property type="term" value="C:plasma membrane"/>
    <property type="evidence" value="ECO:0007669"/>
    <property type="project" value="UniProtKB-SubCell"/>
</dbReference>
<dbReference type="SUPFAM" id="SSF103473">
    <property type="entry name" value="MFS general substrate transporter"/>
    <property type="match status" value="1"/>
</dbReference>
<keyword evidence="2" id="KW-0813">Transport</keyword>
<evidence type="ECO:0000259" key="8">
    <source>
        <dbReference type="PROSITE" id="PS50850"/>
    </source>
</evidence>
<dbReference type="PANTHER" id="PTHR23517">
    <property type="entry name" value="RESISTANCE PROTEIN MDTM, PUTATIVE-RELATED-RELATED"/>
    <property type="match status" value="1"/>
</dbReference>
<dbReference type="PANTHER" id="PTHR23517:SF3">
    <property type="entry name" value="INTEGRAL MEMBRANE TRANSPORT PROTEIN"/>
    <property type="match status" value="1"/>
</dbReference>
<keyword evidence="4 7" id="KW-0812">Transmembrane</keyword>
<evidence type="ECO:0000256" key="2">
    <source>
        <dbReference type="ARBA" id="ARBA00022448"/>
    </source>
</evidence>
<dbReference type="Pfam" id="PF07690">
    <property type="entry name" value="MFS_1"/>
    <property type="match status" value="1"/>
</dbReference>
<feature type="transmembrane region" description="Helical" evidence="7">
    <location>
        <begin position="365"/>
        <end position="384"/>
    </location>
</feature>
<keyword evidence="3" id="KW-1003">Cell membrane</keyword>
<evidence type="ECO:0000256" key="5">
    <source>
        <dbReference type="ARBA" id="ARBA00022989"/>
    </source>
</evidence>
<evidence type="ECO:0000256" key="3">
    <source>
        <dbReference type="ARBA" id="ARBA00022475"/>
    </source>
</evidence>
<dbReference type="Gene3D" id="1.20.1250.20">
    <property type="entry name" value="MFS general substrate transporter like domains"/>
    <property type="match status" value="1"/>
</dbReference>
<feature type="domain" description="Major facilitator superfamily (MFS) profile" evidence="8">
    <location>
        <begin position="1"/>
        <end position="388"/>
    </location>
</feature>
<feature type="transmembrane region" description="Helical" evidence="7">
    <location>
        <begin position="134"/>
        <end position="155"/>
    </location>
</feature>
<dbReference type="InterPro" id="IPR050171">
    <property type="entry name" value="MFS_Transporters"/>
</dbReference>
<evidence type="ECO:0000313" key="9">
    <source>
        <dbReference type="EMBL" id="SDL32647.1"/>
    </source>
</evidence>
<feature type="transmembrane region" description="Helical" evidence="7">
    <location>
        <begin position="297"/>
        <end position="316"/>
    </location>
</feature>
<evidence type="ECO:0000256" key="7">
    <source>
        <dbReference type="SAM" id="Phobius"/>
    </source>
</evidence>
<feature type="transmembrane region" description="Helical" evidence="7">
    <location>
        <begin position="161"/>
        <end position="184"/>
    </location>
</feature>
<accession>A0A1G9J543</accession>
<feature type="transmembrane region" description="Helical" evidence="7">
    <location>
        <begin position="77"/>
        <end position="94"/>
    </location>
</feature>
<keyword evidence="5 7" id="KW-1133">Transmembrane helix</keyword>
<organism evidence="9 10">
    <name type="scientific">Streptococcus equinus</name>
    <name type="common">Streptococcus bovis</name>
    <dbReference type="NCBI Taxonomy" id="1335"/>
    <lineage>
        <taxon>Bacteria</taxon>
        <taxon>Bacillati</taxon>
        <taxon>Bacillota</taxon>
        <taxon>Bacilli</taxon>
        <taxon>Lactobacillales</taxon>
        <taxon>Streptococcaceae</taxon>
        <taxon>Streptococcus</taxon>
    </lineage>
</organism>
<comment type="subcellular location">
    <subcellularLocation>
        <location evidence="1">Cell membrane</location>
        <topology evidence="1">Multi-pass membrane protein</topology>
    </subcellularLocation>
</comment>
<keyword evidence="6 7" id="KW-0472">Membrane</keyword>
<proteinExistence type="predicted"/>
<feature type="transmembrane region" description="Helical" evidence="7">
    <location>
        <begin position="100"/>
        <end position="122"/>
    </location>
</feature>
<sequence>MKPVKDRLSFKISLLSISLFLMIAPQISAALPLMYDAFPGVSQSGVETLATVPNFGIMVGLFISPFLIRILGQKSTVLAGLVITLLAGTFPMYATAFTPILISRFLLGAGIGLFNSLAVSLIPQFYDDNEEERATMLGFQNVMSSIGAAISSFLVGYLVTISWHAAFVIYFLVIPALILFTLFVPLKKESGQAVQNDSIQKQSVNGKVILIAVLMFFIFMFYLPMSYKLPNMIIENGIGTSSTAAMVAGFSTLVGIPIGASFGYFFKKLRDKIFPIGFLLVTLGFFLTAVSHNLFTLLLSMVISGIGFGFAVPYMYNWLGWAAPQNSVNLATTIVLVMVNVGCFLSPSIMGLLSSFLGTAASNTLLISAIGFAFITIYAVAHYVRVHKLHISNVKEEKI</sequence>
<feature type="transmembrane region" description="Helical" evidence="7">
    <location>
        <begin position="273"/>
        <end position="291"/>
    </location>
</feature>
<dbReference type="OrthoDB" id="1650550at2"/>
<dbReference type="EMBL" id="FNGX01000001">
    <property type="protein sequence ID" value="SDL32647.1"/>
    <property type="molecule type" value="Genomic_DNA"/>
</dbReference>
<feature type="transmembrane region" description="Helical" evidence="7">
    <location>
        <begin position="243"/>
        <end position="266"/>
    </location>
</feature>
<gene>
    <name evidence="9" type="ORF">SAMN05216400_0462</name>
</gene>
<feature type="transmembrane region" description="Helical" evidence="7">
    <location>
        <begin position="55"/>
        <end position="72"/>
    </location>
</feature>
<evidence type="ECO:0000256" key="1">
    <source>
        <dbReference type="ARBA" id="ARBA00004651"/>
    </source>
</evidence>
<name>A0A1G9J543_STREI</name>
<dbReference type="RefSeq" id="WP_074566251.1">
    <property type="nucleotide sequence ID" value="NZ_FNGX01000001.1"/>
</dbReference>
<dbReference type="GO" id="GO:0022857">
    <property type="term" value="F:transmembrane transporter activity"/>
    <property type="evidence" value="ECO:0007669"/>
    <property type="project" value="InterPro"/>
</dbReference>
<reference evidence="9 10" key="1">
    <citation type="submission" date="2016-10" db="EMBL/GenBank/DDBJ databases">
        <authorList>
            <person name="de Groot N.N."/>
        </authorList>
    </citation>
    <scope>NUCLEOTIDE SEQUENCE [LARGE SCALE GENOMIC DNA]</scope>
    <source>
        <strain evidence="9 10">Sb09</strain>
    </source>
</reference>
<evidence type="ECO:0000256" key="6">
    <source>
        <dbReference type="ARBA" id="ARBA00023136"/>
    </source>
</evidence>
<dbReference type="PROSITE" id="PS50850">
    <property type="entry name" value="MFS"/>
    <property type="match status" value="1"/>
</dbReference>
<dbReference type="InterPro" id="IPR020846">
    <property type="entry name" value="MFS_dom"/>
</dbReference>
<dbReference type="InterPro" id="IPR011701">
    <property type="entry name" value="MFS"/>
</dbReference>
<evidence type="ECO:0000313" key="10">
    <source>
        <dbReference type="Proteomes" id="UP000183162"/>
    </source>
</evidence>
<dbReference type="InterPro" id="IPR036259">
    <property type="entry name" value="MFS_trans_sf"/>
</dbReference>
<feature type="transmembrane region" description="Helical" evidence="7">
    <location>
        <begin position="204"/>
        <end position="223"/>
    </location>
</feature>
<evidence type="ECO:0000256" key="4">
    <source>
        <dbReference type="ARBA" id="ARBA00022692"/>
    </source>
</evidence>